<proteinExistence type="predicted"/>
<evidence type="ECO:0000313" key="1">
    <source>
        <dbReference type="EMBL" id="ABS63977.1"/>
    </source>
</evidence>
<dbReference type="RefSeq" id="WP_012111284.1">
    <property type="nucleotide sequence ID" value="NC_009719.1"/>
</dbReference>
<dbReference type="eggNOG" id="ENOG5033AVP">
    <property type="taxonomic scope" value="Bacteria"/>
</dbReference>
<dbReference type="EMBL" id="CP000774">
    <property type="protein sequence ID" value="ABS63977.1"/>
    <property type="molecule type" value="Genomic_DNA"/>
</dbReference>
<evidence type="ECO:0000313" key="2">
    <source>
        <dbReference type="Proteomes" id="UP000006377"/>
    </source>
</evidence>
<dbReference type="InterPro" id="IPR046574">
    <property type="entry name" value="DUF6634"/>
</dbReference>
<dbReference type="AlphaFoldDB" id="A7HVP4"/>
<gene>
    <name evidence="1" type="ordered locus">Plav_2367</name>
</gene>
<accession>A7HVP4</accession>
<organism evidence="1 2">
    <name type="scientific">Parvibaculum lavamentivorans (strain DS-1 / DSM 13023 / NCIMB 13966)</name>
    <dbReference type="NCBI Taxonomy" id="402881"/>
    <lineage>
        <taxon>Bacteria</taxon>
        <taxon>Pseudomonadati</taxon>
        <taxon>Pseudomonadota</taxon>
        <taxon>Alphaproteobacteria</taxon>
        <taxon>Hyphomicrobiales</taxon>
        <taxon>Parvibaculaceae</taxon>
        <taxon>Parvibaculum</taxon>
    </lineage>
</organism>
<dbReference type="HOGENOM" id="CLU_144120_0_0_5"/>
<dbReference type="KEGG" id="pla:Plav_2367"/>
<name>A7HVP4_PARL1</name>
<sequence length="114" mass="12868">MVIVVAREGVLQTRYLNEEIERLKALCLDLEWLRAGVLPSIEDLEDAPLLDNYEITLRDVPALKGRVVAHPVIGTATALTSELRVMAPDLGWARTMSRFYRLGSPRDTITRMFS</sequence>
<reference evidence="1 2" key="1">
    <citation type="journal article" date="2011" name="Stand. Genomic Sci.">
        <title>Complete genome sequence of Parvibaculum lavamentivorans type strain (DS-1(T)).</title>
        <authorList>
            <person name="Schleheck D."/>
            <person name="Weiss M."/>
            <person name="Pitluck S."/>
            <person name="Bruce D."/>
            <person name="Land M.L."/>
            <person name="Han S."/>
            <person name="Saunders E."/>
            <person name="Tapia R."/>
            <person name="Detter C."/>
            <person name="Brettin T."/>
            <person name="Han J."/>
            <person name="Woyke T."/>
            <person name="Goodwin L."/>
            <person name="Pennacchio L."/>
            <person name="Nolan M."/>
            <person name="Cook A.M."/>
            <person name="Kjelleberg S."/>
            <person name="Thomas T."/>
        </authorList>
    </citation>
    <scope>NUCLEOTIDE SEQUENCE [LARGE SCALE GENOMIC DNA]</scope>
    <source>
        <strain evidence="2">DS-1 / DSM 13023 / NCIMB 13966</strain>
    </source>
</reference>
<keyword evidence="2" id="KW-1185">Reference proteome</keyword>
<protein>
    <submittedName>
        <fullName evidence="1">Uncharacterized protein</fullName>
    </submittedName>
</protein>
<dbReference type="STRING" id="402881.Plav_2367"/>
<dbReference type="OrthoDB" id="7870532at2"/>
<dbReference type="Pfam" id="PF20339">
    <property type="entry name" value="DUF6634"/>
    <property type="match status" value="1"/>
</dbReference>
<dbReference type="Proteomes" id="UP000006377">
    <property type="component" value="Chromosome"/>
</dbReference>